<dbReference type="PANTHER" id="PTHR34220">
    <property type="entry name" value="SENSOR HISTIDINE KINASE YPDA"/>
    <property type="match status" value="1"/>
</dbReference>
<name>U4KMD0_9MOLU</name>
<keyword evidence="7" id="KW-1133">Transmembrane helix</keyword>
<comment type="catalytic activity">
    <reaction evidence="1">
        <text>ATP + protein L-histidine = ADP + protein N-phospho-L-histidine.</text>
        <dbReference type="EC" id="2.7.13.3"/>
    </reaction>
</comment>
<keyword evidence="11" id="KW-1185">Reference proteome</keyword>
<accession>U4KMD0</accession>
<dbReference type="EC" id="2.7.13.3" evidence="3"/>
<dbReference type="InterPro" id="IPR036890">
    <property type="entry name" value="HATPase_C_sf"/>
</dbReference>
<dbReference type="InterPro" id="IPR003660">
    <property type="entry name" value="HAMP_dom"/>
</dbReference>
<dbReference type="AlphaFoldDB" id="U4KMD0"/>
<dbReference type="RefSeq" id="WP_030004058.1">
    <property type="nucleotide sequence ID" value="NC_022549.1"/>
</dbReference>
<organism evidence="10 11">
    <name type="scientific">Acholeplasma brassicae</name>
    <dbReference type="NCBI Taxonomy" id="61635"/>
    <lineage>
        <taxon>Bacteria</taxon>
        <taxon>Bacillati</taxon>
        <taxon>Mycoplasmatota</taxon>
        <taxon>Mollicutes</taxon>
        <taxon>Acholeplasmatales</taxon>
        <taxon>Acholeplasmataceae</taxon>
        <taxon>Acholeplasma</taxon>
    </lineage>
</organism>
<feature type="transmembrane region" description="Helical" evidence="7">
    <location>
        <begin position="273"/>
        <end position="295"/>
    </location>
</feature>
<evidence type="ECO:0000256" key="4">
    <source>
        <dbReference type="ARBA" id="ARBA00022553"/>
    </source>
</evidence>
<evidence type="ECO:0000256" key="7">
    <source>
        <dbReference type="SAM" id="Phobius"/>
    </source>
</evidence>
<keyword evidence="7" id="KW-0812">Transmembrane</keyword>
<gene>
    <name evidence="10" type="ORF">BN85301750</name>
</gene>
<feature type="domain" description="Histidine kinase" evidence="8">
    <location>
        <begin position="454"/>
        <end position="565"/>
    </location>
</feature>
<dbReference type="InterPro" id="IPR050640">
    <property type="entry name" value="Bact_2-comp_sensor_kinase"/>
</dbReference>
<evidence type="ECO:0000256" key="3">
    <source>
        <dbReference type="ARBA" id="ARBA00012438"/>
    </source>
</evidence>
<dbReference type="HOGENOM" id="CLU_020473_6_1_14"/>
<dbReference type="Pfam" id="PF06580">
    <property type="entry name" value="His_kinase"/>
    <property type="match status" value="1"/>
</dbReference>
<feature type="domain" description="HAMP" evidence="9">
    <location>
        <begin position="297"/>
        <end position="351"/>
    </location>
</feature>
<reference evidence="10 11" key="1">
    <citation type="journal article" date="2013" name="J. Mol. Microbiol. Biotechnol.">
        <title>Analysis of the Complete Genomes of Acholeplasma brassicae , A. palmae and A. laidlawii and Their Comparison to the Obligate Parasites from ' Candidatus Phytoplasma'.</title>
        <authorList>
            <person name="Kube M."/>
            <person name="Siewert C."/>
            <person name="Migdoll A.M."/>
            <person name="Duduk B."/>
            <person name="Holz S."/>
            <person name="Rabus R."/>
            <person name="Seemuller E."/>
            <person name="Mitrovic J."/>
            <person name="Muller I."/>
            <person name="Buttner C."/>
            <person name="Reinhardt R."/>
        </authorList>
    </citation>
    <scope>NUCLEOTIDE SEQUENCE [LARGE SCALE GENOMIC DNA]</scope>
    <source>
        <strain evidence="11">0502</strain>
    </source>
</reference>
<evidence type="ECO:0000256" key="6">
    <source>
        <dbReference type="ARBA" id="ARBA00022777"/>
    </source>
</evidence>
<dbReference type="PROSITE" id="PS50885">
    <property type="entry name" value="HAMP"/>
    <property type="match status" value="1"/>
</dbReference>
<evidence type="ECO:0000256" key="2">
    <source>
        <dbReference type="ARBA" id="ARBA00004370"/>
    </source>
</evidence>
<keyword evidence="7" id="KW-0472">Membrane</keyword>
<dbReference type="GO" id="GO:0016020">
    <property type="term" value="C:membrane"/>
    <property type="evidence" value="ECO:0007669"/>
    <property type="project" value="UniProtKB-SubCell"/>
</dbReference>
<dbReference type="OrthoDB" id="9809348at2"/>
<keyword evidence="6 10" id="KW-0418">Kinase</keyword>
<evidence type="ECO:0000313" key="10">
    <source>
        <dbReference type="EMBL" id="CCV65196.1"/>
    </source>
</evidence>
<evidence type="ECO:0000256" key="5">
    <source>
        <dbReference type="ARBA" id="ARBA00022679"/>
    </source>
</evidence>
<dbReference type="PROSITE" id="PS50109">
    <property type="entry name" value="HIS_KIN"/>
    <property type="match status" value="1"/>
</dbReference>
<dbReference type="InterPro" id="IPR003594">
    <property type="entry name" value="HATPase_dom"/>
</dbReference>
<evidence type="ECO:0000256" key="1">
    <source>
        <dbReference type="ARBA" id="ARBA00000085"/>
    </source>
</evidence>
<evidence type="ECO:0000259" key="9">
    <source>
        <dbReference type="PROSITE" id="PS50885"/>
    </source>
</evidence>
<dbReference type="InterPro" id="IPR010559">
    <property type="entry name" value="Sig_transdc_His_kin_internal"/>
</dbReference>
<dbReference type="KEGG" id="abra:BN85301750"/>
<dbReference type="Gene3D" id="3.30.450.20">
    <property type="entry name" value="PAS domain"/>
    <property type="match status" value="1"/>
</dbReference>
<dbReference type="InterPro" id="IPR005467">
    <property type="entry name" value="His_kinase_dom"/>
</dbReference>
<feature type="transmembrane region" description="Helical" evidence="7">
    <location>
        <begin position="7"/>
        <end position="32"/>
    </location>
</feature>
<dbReference type="Gene3D" id="3.30.565.10">
    <property type="entry name" value="Histidine kinase-like ATPase, C-terminal domain"/>
    <property type="match status" value="1"/>
</dbReference>
<dbReference type="PANTHER" id="PTHR34220:SF7">
    <property type="entry name" value="SENSOR HISTIDINE KINASE YPDA"/>
    <property type="match status" value="1"/>
</dbReference>
<dbReference type="GO" id="GO:0000155">
    <property type="term" value="F:phosphorelay sensor kinase activity"/>
    <property type="evidence" value="ECO:0007669"/>
    <property type="project" value="InterPro"/>
</dbReference>
<evidence type="ECO:0000259" key="8">
    <source>
        <dbReference type="PROSITE" id="PS50109"/>
    </source>
</evidence>
<dbReference type="Proteomes" id="UP000032737">
    <property type="component" value="Chromosome"/>
</dbReference>
<keyword evidence="4" id="KW-0597">Phosphoprotein</keyword>
<dbReference type="Pfam" id="PF02518">
    <property type="entry name" value="HATPase_c"/>
    <property type="match status" value="1"/>
</dbReference>
<dbReference type="STRING" id="61635.BN85301750"/>
<dbReference type="EMBL" id="FO681348">
    <property type="protein sequence ID" value="CCV65196.1"/>
    <property type="molecule type" value="Genomic_DNA"/>
</dbReference>
<keyword evidence="5" id="KW-0808">Transferase</keyword>
<dbReference type="SUPFAM" id="SSF55874">
    <property type="entry name" value="ATPase domain of HSP90 chaperone/DNA topoisomerase II/histidine kinase"/>
    <property type="match status" value="1"/>
</dbReference>
<dbReference type="CDD" id="cd06225">
    <property type="entry name" value="HAMP"/>
    <property type="match status" value="1"/>
</dbReference>
<comment type="subcellular location">
    <subcellularLocation>
        <location evidence="2">Membrane</location>
    </subcellularLocation>
</comment>
<evidence type="ECO:0000313" key="11">
    <source>
        <dbReference type="Proteomes" id="UP000032737"/>
    </source>
</evidence>
<sequence length="570" mass="66142">MRQKHSIASIILISFFSISMIYLILLFSVTYVNFKRNITEVSNIQSEEISRQIVYNYESYINTIIDTSNLIQADITNKDIYASIDETSSYLNDVIRLKKEIITIELYDLQGDLIVSNIKNQTARNASQASWFLSSINEQTIHNFQTPFETQGVYQITISKFVLFNKNDQSGVLKIVISFDQFVELVKKSNLGFGGHISIIDQYYNTIYTSKTDASGVSDAKEKEVFLNTVIGTSKTKINDLNMMVNVDTLANTRWRIGVFINAEGIKVIENEFFWNTFSISTLFLFFAVLLFLTISRRIAKPIQALEAKMSDIEKEEFFQIQEVNIDSYQEVSALSHSFNTMMKKIDELMTRVVVEQKEQRKSELKALQNQINPHFLYNTLDSIVWMIEKEQNEQAAELVIALAKFFRLSISKGRNIIPIKDEIDHARNYILIQNIRYQNAFTYSFSCEDDIKDHKTMKFLLQPLIENSIYHGLKNRIDQGHIEVKVYQDEEDIIFSVSDNGYGMRQERIDELYRRFKDQNLHDGVGLKNIYQRLLIYFGSKAKMIIKSELDEGTTIEIHISKEASYEED</sequence>
<dbReference type="Gene3D" id="6.10.340.10">
    <property type="match status" value="1"/>
</dbReference>
<proteinExistence type="predicted"/>
<protein>
    <recommendedName>
        <fullName evidence="3">histidine kinase</fullName>
        <ecNumber evidence="3">2.7.13.3</ecNumber>
    </recommendedName>
</protein>